<accession>A0A1W1ZAU5</accession>
<sequence>MNDPAKYSFRDIYLLATSADGGTASMDGAVKGLQGWIDCFEKTKLSGVVRGAGADQLGAIRNLPSVLQEAYEMEKSV</sequence>
<protein>
    <submittedName>
        <fullName evidence="1">Uncharacterized protein</fullName>
    </submittedName>
</protein>
<evidence type="ECO:0000313" key="1">
    <source>
        <dbReference type="EMBL" id="SMC45462.1"/>
    </source>
</evidence>
<name>A0A1W1ZAU5_9FIRM</name>
<dbReference type="EMBL" id="FWXI01000003">
    <property type="protein sequence ID" value="SMC45462.1"/>
    <property type="molecule type" value="Genomic_DNA"/>
</dbReference>
<keyword evidence="2" id="KW-1185">Reference proteome</keyword>
<proteinExistence type="predicted"/>
<evidence type="ECO:0000313" key="2">
    <source>
        <dbReference type="Proteomes" id="UP000192738"/>
    </source>
</evidence>
<gene>
    <name evidence="1" type="ORF">SAMN04488500_103144</name>
</gene>
<dbReference type="STRING" id="112901.SAMN04488500_103144"/>
<dbReference type="Proteomes" id="UP000192738">
    <property type="component" value="Unassembled WGS sequence"/>
</dbReference>
<reference evidence="1 2" key="1">
    <citation type="submission" date="2017-04" db="EMBL/GenBank/DDBJ databases">
        <authorList>
            <person name="Afonso C.L."/>
            <person name="Miller P.J."/>
            <person name="Scott M.A."/>
            <person name="Spackman E."/>
            <person name="Goraichik I."/>
            <person name="Dimitrov K.M."/>
            <person name="Suarez D.L."/>
            <person name="Swayne D.E."/>
        </authorList>
    </citation>
    <scope>NUCLEOTIDE SEQUENCE [LARGE SCALE GENOMIC DNA]</scope>
    <source>
        <strain evidence="1 2">DSM 5090</strain>
    </source>
</reference>
<organism evidence="1 2">
    <name type="scientific">Sporomusa malonica</name>
    <dbReference type="NCBI Taxonomy" id="112901"/>
    <lineage>
        <taxon>Bacteria</taxon>
        <taxon>Bacillati</taxon>
        <taxon>Bacillota</taxon>
        <taxon>Negativicutes</taxon>
        <taxon>Selenomonadales</taxon>
        <taxon>Sporomusaceae</taxon>
        <taxon>Sporomusa</taxon>
    </lineage>
</organism>
<dbReference type="AlphaFoldDB" id="A0A1W1ZAU5"/>